<feature type="chain" id="PRO_5015160221" evidence="1">
    <location>
        <begin position="24"/>
        <end position="115"/>
    </location>
</feature>
<sequence>MPKLLRVPPCFLVLLLCHSVSFATNLADCGLLRKWSHEHRRLQLWRCGISLFPLNGKRLFWFIELANLFYKQDGSHNGTDSTPTPKVIIDQDSNPDATVVEITFGDRLGALLDTV</sequence>
<organism evidence="2">
    <name type="scientific">Rhizophora mucronata</name>
    <name type="common">Asiatic mangrove</name>
    <dbReference type="NCBI Taxonomy" id="61149"/>
    <lineage>
        <taxon>Eukaryota</taxon>
        <taxon>Viridiplantae</taxon>
        <taxon>Streptophyta</taxon>
        <taxon>Embryophyta</taxon>
        <taxon>Tracheophyta</taxon>
        <taxon>Spermatophyta</taxon>
        <taxon>Magnoliopsida</taxon>
        <taxon>eudicotyledons</taxon>
        <taxon>Gunneridae</taxon>
        <taxon>Pentapetalae</taxon>
        <taxon>rosids</taxon>
        <taxon>fabids</taxon>
        <taxon>Malpighiales</taxon>
        <taxon>Rhizophoraceae</taxon>
        <taxon>Rhizophora</taxon>
    </lineage>
</organism>
<keyword evidence="1" id="KW-0732">Signal</keyword>
<feature type="signal peptide" evidence="1">
    <location>
        <begin position="1"/>
        <end position="23"/>
    </location>
</feature>
<dbReference type="EMBL" id="GGEC01040020">
    <property type="protein sequence ID" value="MBX20504.1"/>
    <property type="molecule type" value="Transcribed_RNA"/>
</dbReference>
<protein>
    <submittedName>
        <fullName evidence="2">Uridylyltransferase-related family protein</fullName>
    </submittedName>
</protein>
<evidence type="ECO:0000256" key="1">
    <source>
        <dbReference type="SAM" id="SignalP"/>
    </source>
</evidence>
<name>A0A2P2LRA8_RHIMU</name>
<dbReference type="GO" id="GO:0016779">
    <property type="term" value="F:nucleotidyltransferase activity"/>
    <property type="evidence" value="ECO:0007669"/>
    <property type="project" value="UniProtKB-KW"/>
</dbReference>
<proteinExistence type="predicted"/>
<keyword evidence="2" id="KW-0548">Nucleotidyltransferase</keyword>
<evidence type="ECO:0000313" key="2">
    <source>
        <dbReference type="EMBL" id="MBX20504.1"/>
    </source>
</evidence>
<keyword evidence="2" id="KW-0808">Transferase</keyword>
<dbReference type="AlphaFoldDB" id="A0A2P2LRA8"/>
<reference evidence="2" key="1">
    <citation type="submission" date="2018-02" db="EMBL/GenBank/DDBJ databases">
        <title>Rhizophora mucronata_Transcriptome.</title>
        <authorList>
            <person name="Meera S.P."/>
            <person name="Sreeshan A."/>
            <person name="Augustine A."/>
        </authorList>
    </citation>
    <scope>NUCLEOTIDE SEQUENCE</scope>
    <source>
        <tissue evidence="2">Leaf</tissue>
    </source>
</reference>
<accession>A0A2P2LRA8</accession>